<keyword evidence="2" id="KW-1185">Reference proteome</keyword>
<evidence type="ECO:0000313" key="2">
    <source>
        <dbReference type="Proteomes" id="UP000827092"/>
    </source>
</evidence>
<gene>
    <name evidence="1" type="ORF">JTE90_005667</name>
</gene>
<comment type="caution">
    <text evidence="1">The sequence shown here is derived from an EMBL/GenBank/DDBJ whole genome shotgun (WGS) entry which is preliminary data.</text>
</comment>
<reference evidence="1 2" key="1">
    <citation type="journal article" date="2022" name="Nat. Ecol. Evol.">
        <title>A masculinizing supergene underlies an exaggerated male reproductive morph in a spider.</title>
        <authorList>
            <person name="Hendrickx F."/>
            <person name="De Corte Z."/>
            <person name="Sonet G."/>
            <person name="Van Belleghem S.M."/>
            <person name="Kostlbacher S."/>
            <person name="Vangestel C."/>
        </authorList>
    </citation>
    <scope>NUCLEOTIDE SEQUENCE [LARGE SCALE GENOMIC DNA]</scope>
    <source>
        <strain evidence="1">W744_W776</strain>
    </source>
</reference>
<proteinExistence type="predicted"/>
<dbReference type="AlphaFoldDB" id="A0AAV6UHF6"/>
<accession>A0AAV6UHF6</accession>
<sequence>MVKATNSHLRLRGNLYHAKSDIDSLLKMNPTLVFVGVTACLVSCGIVWAQEEEECEEFIPAMEDGYTKNSEAFECHKDLGLDKINCKEGEGCDAEVLKKKQEEFKNWLEEPEQKDKKGEIMECIMKVIKKTSEDLGDSVPENCKELAKANWHIEE</sequence>
<organism evidence="1 2">
    <name type="scientific">Oedothorax gibbosus</name>
    <dbReference type="NCBI Taxonomy" id="931172"/>
    <lineage>
        <taxon>Eukaryota</taxon>
        <taxon>Metazoa</taxon>
        <taxon>Ecdysozoa</taxon>
        <taxon>Arthropoda</taxon>
        <taxon>Chelicerata</taxon>
        <taxon>Arachnida</taxon>
        <taxon>Araneae</taxon>
        <taxon>Araneomorphae</taxon>
        <taxon>Entelegynae</taxon>
        <taxon>Araneoidea</taxon>
        <taxon>Linyphiidae</taxon>
        <taxon>Erigoninae</taxon>
        <taxon>Oedothorax</taxon>
    </lineage>
</organism>
<dbReference type="Proteomes" id="UP000827092">
    <property type="component" value="Unassembled WGS sequence"/>
</dbReference>
<evidence type="ECO:0000313" key="1">
    <source>
        <dbReference type="EMBL" id="KAG8183218.1"/>
    </source>
</evidence>
<protein>
    <submittedName>
        <fullName evidence="1">Uncharacterized protein</fullName>
    </submittedName>
</protein>
<name>A0AAV6UHF6_9ARAC</name>
<dbReference type="EMBL" id="JAFNEN010000427">
    <property type="protein sequence ID" value="KAG8183218.1"/>
    <property type="molecule type" value="Genomic_DNA"/>
</dbReference>